<organism evidence="2 3">
    <name type="scientific">Microbacterium paludicola</name>
    <dbReference type="NCBI Taxonomy" id="300019"/>
    <lineage>
        <taxon>Bacteria</taxon>
        <taxon>Bacillati</taxon>
        <taxon>Actinomycetota</taxon>
        <taxon>Actinomycetes</taxon>
        <taxon>Micrococcales</taxon>
        <taxon>Microbacteriaceae</taxon>
        <taxon>Microbacterium</taxon>
    </lineage>
</organism>
<feature type="domain" description="HTH arsR-type" evidence="1">
    <location>
        <begin position="18"/>
        <end position="94"/>
    </location>
</feature>
<keyword evidence="3" id="KW-1185">Reference proteome</keyword>
<dbReference type="GO" id="GO:0003700">
    <property type="term" value="F:DNA-binding transcription factor activity"/>
    <property type="evidence" value="ECO:0007669"/>
    <property type="project" value="InterPro"/>
</dbReference>
<dbReference type="SMART" id="SM00418">
    <property type="entry name" value="HTH_ARSR"/>
    <property type="match status" value="1"/>
</dbReference>
<dbReference type="CDD" id="cd00090">
    <property type="entry name" value="HTH_ARSR"/>
    <property type="match status" value="1"/>
</dbReference>
<dbReference type="RefSeq" id="WP_135115255.1">
    <property type="nucleotide sequence ID" value="NZ_JADGLL010000041.1"/>
</dbReference>
<dbReference type="InterPro" id="IPR011991">
    <property type="entry name" value="ArsR-like_HTH"/>
</dbReference>
<dbReference type="InterPro" id="IPR001845">
    <property type="entry name" value="HTH_ArsR_DNA-bd_dom"/>
</dbReference>
<dbReference type="Proteomes" id="UP000298358">
    <property type="component" value="Unassembled WGS sequence"/>
</dbReference>
<dbReference type="Pfam" id="PF12840">
    <property type="entry name" value="HTH_20"/>
    <property type="match status" value="1"/>
</dbReference>
<dbReference type="InterPro" id="IPR036390">
    <property type="entry name" value="WH_DNA-bd_sf"/>
</dbReference>
<accession>A0A4Y9FRR4</accession>
<dbReference type="Gene3D" id="1.10.10.10">
    <property type="entry name" value="Winged helix-like DNA-binding domain superfamily/Winged helix DNA-binding domain"/>
    <property type="match status" value="1"/>
</dbReference>
<dbReference type="SUPFAM" id="SSF46785">
    <property type="entry name" value="Winged helix' DNA-binding domain"/>
    <property type="match status" value="1"/>
</dbReference>
<evidence type="ECO:0000259" key="1">
    <source>
        <dbReference type="SMART" id="SM00418"/>
    </source>
</evidence>
<dbReference type="OrthoDB" id="7945987at2"/>
<dbReference type="InterPro" id="IPR036388">
    <property type="entry name" value="WH-like_DNA-bd_sf"/>
</dbReference>
<evidence type="ECO:0000313" key="3">
    <source>
        <dbReference type="Proteomes" id="UP000298358"/>
    </source>
</evidence>
<dbReference type="EMBL" id="SPQB01000041">
    <property type="protein sequence ID" value="TFU31696.1"/>
    <property type="molecule type" value="Genomic_DNA"/>
</dbReference>
<proteinExistence type="predicted"/>
<sequence>MEEPRLHRDGTRIVSQTESIKALTHPLRIRLIDLFRGGDELTATQCAEATGESVASCSFHLRQLAKYGYLERGEARGRERPWRGMRERGITLDAEPADREAFAAVVAAGSAFLNDAVERLNAWYAQAADDDPEWTKASTQRFTTFWATPEEMRELGDRISALTEPFQGRFEDPSTRPEGARHVRMLAATWTDPQS</sequence>
<name>A0A4Y9FRR4_9MICO</name>
<protein>
    <submittedName>
        <fullName evidence="2">ArsR family transcriptional regulator</fullName>
    </submittedName>
</protein>
<dbReference type="AlphaFoldDB" id="A0A4Y9FRR4"/>
<gene>
    <name evidence="2" type="ORF">E4U02_12950</name>
</gene>
<reference evidence="2 3" key="1">
    <citation type="submission" date="2019-03" db="EMBL/GenBank/DDBJ databases">
        <title>Diversity of the mouse oral microbiome.</title>
        <authorList>
            <person name="Joseph S."/>
            <person name="Aduse-Opoku J."/>
            <person name="Curtis M."/>
            <person name="Wade W."/>
            <person name="Hashim A."/>
        </authorList>
    </citation>
    <scope>NUCLEOTIDE SEQUENCE [LARGE SCALE GENOMIC DNA]</scope>
    <source>
        <strain evidence="2 3">P1012</strain>
    </source>
</reference>
<comment type="caution">
    <text evidence="2">The sequence shown here is derived from an EMBL/GenBank/DDBJ whole genome shotgun (WGS) entry which is preliminary data.</text>
</comment>
<evidence type="ECO:0000313" key="2">
    <source>
        <dbReference type="EMBL" id="TFU31696.1"/>
    </source>
</evidence>